<dbReference type="Pfam" id="PF05157">
    <property type="entry name" value="MshEN"/>
    <property type="match status" value="1"/>
</dbReference>
<gene>
    <name evidence="6" type="ORF">CLV89_101603</name>
</gene>
<reference evidence="6 7" key="1">
    <citation type="submission" date="2018-03" db="EMBL/GenBank/DDBJ databases">
        <title>Genomic Encyclopedia of Archaeal and Bacterial Type Strains, Phase II (KMG-II): from individual species to whole genera.</title>
        <authorList>
            <person name="Goeker M."/>
        </authorList>
    </citation>
    <scope>NUCLEOTIDE SEQUENCE [LARGE SCALE GENOMIC DNA]</scope>
    <source>
        <strain evidence="6 7">DSM 25328</strain>
    </source>
</reference>
<keyword evidence="4" id="KW-0812">Transmembrane</keyword>
<dbReference type="PANTHER" id="PTHR43630">
    <property type="entry name" value="POLY-BETA-1,6-N-ACETYL-D-GLUCOSAMINE SYNTHASE"/>
    <property type="match status" value="1"/>
</dbReference>
<feature type="transmembrane region" description="Helical" evidence="4">
    <location>
        <begin position="515"/>
        <end position="538"/>
    </location>
</feature>
<evidence type="ECO:0000313" key="7">
    <source>
        <dbReference type="Proteomes" id="UP000237718"/>
    </source>
</evidence>
<dbReference type="Pfam" id="PF13641">
    <property type="entry name" value="Glyco_tranf_2_3"/>
    <property type="match status" value="1"/>
</dbReference>
<sequence>MGKDQQDLHRHSRVLFRRPSRRTSGWPLRRDPDLRDIHRDHLNNLARLEEIRARPTRLAASHEPHVGVLALRSASFWLRHRVVPLDTLGRTVMMLVADPGNVAILRDELSEHFDDIIPVPAPAAGIEASLTAYFRRQMTQAASTGVPARHSCRSFDAERAKAPAVGVAALLLLCALVAPGLMFAGVAALAMLTLLLFTGLRLTGMWAALRQSAGAGPNTSLHSVPMISVMVPLYREAEIGRHLLRRLCRLTYPRNRMEVVLVLEDGDAVTQQAVKCADLPDWFRVVEVPGDGSLTTKPRAMNYALNFCRGDIIGVWDAEDAPEPNQLDVVASAFEQAAPDVVCLQGVLDFYNTNRNWISRCFTLEYAGWFRVLLQGIAGLQLVVPLGGTTVFIRRAALEQLGAWDAHNVTEDADLGVRLVRAGYRTEMLPTTTFEEANSRVVPWIKQRSRWLKGFMMTYLVHMRSPRLLLSQLGWARFLGFQAFFLGTLGQFLLAPVLWSFWLVALGLPHPAETVLAPGFLIAVASSLILFEALNICVWICGARASGRPLLALWAVVMPFYFAMGCFAAYKALWEVFAAPFFWDKTAHGDHGGTSEG</sequence>
<organism evidence="6 7">
    <name type="scientific">Tritonibacter scottomollicae</name>
    <name type="common">Epibacterium scottomollicae</name>
    <dbReference type="NCBI Taxonomy" id="483013"/>
    <lineage>
        <taxon>Bacteria</taxon>
        <taxon>Pseudomonadati</taxon>
        <taxon>Pseudomonadota</taxon>
        <taxon>Alphaproteobacteria</taxon>
        <taxon>Rhodobacterales</taxon>
        <taxon>Paracoccaceae</taxon>
        <taxon>Tritonibacter</taxon>
    </lineage>
</organism>
<keyword evidence="2" id="KW-0328">Glycosyltransferase</keyword>
<dbReference type="Proteomes" id="UP000237718">
    <property type="component" value="Unassembled WGS sequence"/>
</dbReference>
<dbReference type="AlphaFoldDB" id="A0A2T1AP81"/>
<comment type="similarity">
    <text evidence="1">Belongs to the glycosyltransferase 2 family.</text>
</comment>
<dbReference type="OrthoDB" id="7431422at2"/>
<dbReference type="GO" id="GO:0016757">
    <property type="term" value="F:glycosyltransferase activity"/>
    <property type="evidence" value="ECO:0007669"/>
    <property type="project" value="UniProtKB-KW"/>
</dbReference>
<evidence type="ECO:0000256" key="1">
    <source>
        <dbReference type="ARBA" id="ARBA00006739"/>
    </source>
</evidence>
<keyword evidence="3 6" id="KW-0808">Transferase</keyword>
<evidence type="ECO:0000259" key="5">
    <source>
        <dbReference type="Pfam" id="PF05157"/>
    </source>
</evidence>
<feature type="transmembrane region" description="Helical" evidence="4">
    <location>
        <begin position="550"/>
        <end position="570"/>
    </location>
</feature>
<protein>
    <submittedName>
        <fullName evidence="6">Cellulose synthase/poly-beta-1,6-N-acetylglucosamine synthase-like glycosyltransferase</fullName>
    </submittedName>
</protein>
<keyword evidence="4" id="KW-0472">Membrane</keyword>
<evidence type="ECO:0000256" key="2">
    <source>
        <dbReference type="ARBA" id="ARBA00022676"/>
    </source>
</evidence>
<name>A0A2T1AP81_TRISK</name>
<dbReference type="InterPro" id="IPR029044">
    <property type="entry name" value="Nucleotide-diphossugar_trans"/>
</dbReference>
<feature type="transmembrane region" description="Helical" evidence="4">
    <location>
        <begin position="164"/>
        <end position="197"/>
    </location>
</feature>
<keyword evidence="4" id="KW-1133">Transmembrane helix</keyword>
<dbReference type="Gene3D" id="3.90.550.10">
    <property type="entry name" value="Spore Coat Polysaccharide Biosynthesis Protein SpsA, Chain A"/>
    <property type="match status" value="1"/>
</dbReference>
<feature type="transmembrane region" description="Helical" evidence="4">
    <location>
        <begin position="478"/>
        <end position="503"/>
    </location>
</feature>
<dbReference type="SUPFAM" id="SSF53448">
    <property type="entry name" value="Nucleotide-diphospho-sugar transferases"/>
    <property type="match status" value="1"/>
</dbReference>
<proteinExistence type="inferred from homology"/>
<feature type="domain" description="Type II secretion system protein GspE N-terminal" evidence="5">
    <location>
        <begin position="63"/>
        <end position="139"/>
    </location>
</feature>
<evidence type="ECO:0000313" key="6">
    <source>
        <dbReference type="EMBL" id="PRZ50383.1"/>
    </source>
</evidence>
<evidence type="ECO:0000256" key="4">
    <source>
        <dbReference type="SAM" id="Phobius"/>
    </source>
</evidence>
<dbReference type="InterPro" id="IPR007831">
    <property type="entry name" value="T2SS_GspE_N"/>
</dbReference>
<dbReference type="EMBL" id="PVUF01000001">
    <property type="protein sequence ID" value="PRZ50383.1"/>
    <property type="molecule type" value="Genomic_DNA"/>
</dbReference>
<accession>A0A2T1AP81</accession>
<comment type="caution">
    <text evidence="6">The sequence shown here is derived from an EMBL/GenBank/DDBJ whole genome shotgun (WGS) entry which is preliminary data.</text>
</comment>
<dbReference type="PANTHER" id="PTHR43630:SF1">
    <property type="entry name" value="POLY-BETA-1,6-N-ACETYL-D-GLUCOSAMINE SYNTHASE"/>
    <property type="match status" value="1"/>
</dbReference>
<evidence type="ECO:0000256" key="3">
    <source>
        <dbReference type="ARBA" id="ARBA00022679"/>
    </source>
</evidence>